<feature type="signal peptide" evidence="11">
    <location>
        <begin position="1"/>
        <end position="18"/>
    </location>
</feature>
<evidence type="ECO:0000313" key="13">
    <source>
        <dbReference type="EMBL" id="PZQ47159.1"/>
    </source>
</evidence>
<dbReference type="GO" id="GO:0005524">
    <property type="term" value="F:ATP binding"/>
    <property type="evidence" value="ECO:0007669"/>
    <property type="project" value="UniProtKB-UniRule"/>
</dbReference>
<dbReference type="InterPro" id="IPR003395">
    <property type="entry name" value="RecF/RecN/SMC_N"/>
</dbReference>
<comment type="subcellular location">
    <subcellularLocation>
        <location evidence="1 9 10">Cytoplasm</location>
    </subcellularLocation>
</comment>
<reference evidence="13 14" key="1">
    <citation type="submission" date="2017-08" db="EMBL/GenBank/DDBJ databases">
        <title>Infants hospitalized years apart are colonized by the same room-sourced microbial strains.</title>
        <authorList>
            <person name="Brooks B."/>
            <person name="Olm M.R."/>
            <person name="Firek B.A."/>
            <person name="Baker R."/>
            <person name="Thomas B.C."/>
            <person name="Morowitz M.J."/>
            <person name="Banfield J.F."/>
        </authorList>
    </citation>
    <scope>NUCLEOTIDE SEQUENCE [LARGE SCALE GENOMIC DNA]</scope>
    <source>
        <strain evidence="13">S2_005_002_R2_34</strain>
    </source>
</reference>
<dbReference type="GO" id="GO:0006302">
    <property type="term" value="P:double-strand break repair"/>
    <property type="evidence" value="ECO:0007669"/>
    <property type="project" value="TreeGrafter"/>
</dbReference>
<evidence type="ECO:0000256" key="9">
    <source>
        <dbReference type="HAMAP-Rule" id="MF_00365"/>
    </source>
</evidence>
<keyword evidence="6 9" id="KW-0547">Nucleotide-binding</keyword>
<dbReference type="NCBIfam" id="TIGR00611">
    <property type="entry name" value="recf"/>
    <property type="match status" value="1"/>
</dbReference>
<keyword evidence="8 9" id="KW-0238">DNA-binding</keyword>
<evidence type="ECO:0000256" key="4">
    <source>
        <dbReference type="ARBA" id="ARBA00022490"/>
    </source>
</evidence>
<dbReference type="InterPro" id="IPR001238">
    <property type="entry name" value="DNA-binding_RecF"/>
</dbReference>
<protein>
    <recommendedName>
        <fullName evidence="3 9">DNA replication and repair protein RecF</fullName>
    </recommendedName>
</protein>
<evidence type="ECO:0000256" key="10">
    <source>
        <dbReference type="RuleBase" id="RU000578"/>
    </source>
</evidence>
<feature type="binding site" evidence="9">
    <location>
        <begin position="33"/>
        <end position="40"/>
    </location>
    <ligand>
        <name>ATP</name>
        <dbReference type="ChEBI" id="CHEBI:30616"/>
    </ligand>
</feature>
<dbReference type="GO" id="GO:0003697">
    <property type="term" value="F:single-stranded DNA binding"/>
    <property type="evidence" value="ECO:0007669"/>
    <property type="project" value="UniProtKB-UniRule"/>
</dbReference>
<evidence type="ECO:0000256" key="8">
    <source>
        <dbReference type="ARBA" id="ARBA00023125"/>
    </source>
</evidence>
<dbReference type="PANTHER" id="PTHR32182:SF0">
    <property type="entry name" value="DNA REPLICATION AND REPAIR PROTEIN RECF"/>
    <property type="match status" value="1"/>
</dbReference>
<dbReference type="EMBL" id="QFPW01000018">
    <property type="protein sequence ID" value="PZQ47159.1"/>
    <property type="molecule type" value="Genomic_DNA"/>
</dbReference>
<dbReference type="PANTHER" id="PTHR32182">
    <property type="entry name" value="DNA REPLICATION AND REPAIR PROTEIN RECF"/>
    <property type="match status" value="1"/>
</dbReference>
<evidence type="ECO:0000256" key="2">
    <source>
        <dbReference type="ARBA" id="ARBA00008016"/>
    </source>
</evidence>
<organism evidence="13 14">
    <name type="scientific">Rhodovulum sulfidophilum</name>
    <name type="common">Rhodobacter sulfidophilus</name>
    <dbReference type="NCBI Taxonomy" id="35806"/>
    <lineage>
        <taxon>Bacteria</taxon>
        <taxon>Pseudomonadati</taxon>
        <taxon>Pseudomonadota</taxon>
        <taxon>Alphaproteobacteria</taxon>
        <taxon>Rhodobacterales</taxon>
        <taxon>Paracoccaceae</taxon>
        <taxon>Rhodovulum</taxon>
    </lineage>
</organism>
<dbReference type="Gene3D" id="1.20.1050.90">
    <property type="entry name" value="RecF/RecN/SMC, N-terminal domain"/>
    <property type="match status" value="1"/>
</dbReference>
<dbReference type="GO" id="GO:0006260">
    <property type="term" value="P:DNA replication"/>
    <property type="evidence" value="ECO:0007669"/>
    <property type="project" value="UniProtKB-UniRule"/>
</dbReference>
<keyword evidence="5 9" id="KW-0235">DNA replication</keyword>
<comment type="function">
    <text evidence="9 10">The RecF protein is involved in DNA metabolism; it is required for DNA replication and normal SOS inducibility. RecF binds preferentially to single-stranded, linear DNA. It also seems to bind ATP.</text>
</comment>
<dbReference type="InterPro" id="IPR003593">
    <property type="entry name" value="AAA+_ATPase"/>
</dbReference>
<keyword evidence="9 10" id="KW-0227">DNA damage</keyword>
<accession>A0A2W5N460</accession>
<dbReference type="GO" id="GO:0000731">
    <property type="term" value="P:DNA synthesis involved in DNA repair"/>
    <property type="evidence" value="ECO:0007669"/>
    <property type="project" value="TreeGrafter"/>
</dbReference>
<dbReference type="AlphaFoldDB" id="A0A2W5N460"/>
<name>A0A2W5N460_RHOSU</name>
<comment type="similarity">
    <text evidence="2 9 10">Belongs to the RecF family.</text>
</comment>
<dbReference type="Proteomes" id="UP000249185">
    <property type="component" value="Unassembled WGS sequence"/>
</dbReference>
<keyword evidence="11" id="KW-0732">Signal</keyword>
<keyword evidence="9 10" id="KW-0742">SOS response</keyword>
<keyword evidence="4 9" id="KW-0963">Cytoplasm</keyword>
<feature type="chain" id="PRO_5015910292" description="DNA replication and repair protein RecF" evidence="11">
    <location>
        <begin position="19"/>
        <end position="347"/>
    </location>
</feature>
<dbReference type="SUPFAM" id="SSF52540">
    <property type="entry name" value="P-loop containing nucleoside triphosphate hydrolases"/>
    <property type="match status" value="1"/>
</dbReference>
<dbReference type="PROSITE" id="PS00618">
    <property type="entry name" value="RECF_2"/>
    <property type="match status" value="1"/>
</dbReference>
<sequence length="347" mass="36534">MTRLVLRRLALSHFRSHAAATLDFAGAPVAIFGPNGAGKTNLIEAISLLSPGRGLRGAAAEDLARLPERIGWKVRAALEAPSGAHELVTWSEGAGRRVEVDGKAAAQAALGALARVLWLTPAMDRLWMEAASERRRFLDRVTLSLFPDHAAAVLAYERALRERARLLRDGTRDAAWYDALEARLAGEGARIDAARRAALARLAGAPETAGFPRGALSLVAEGPRDAEGLRAALRAGRGRDLAAGRTLLGPHRDDLGAVYAAKGVEARLCSTGEQKALLIGVVLANAAAVAEDFGAPPLLLLDEVAAHLDADRRRALYAAIAGLGAQAFLTGTGPELFEGLEGERLAL</sequence>
<dbReference type="HAMAP" id="MF_00365">
    <property type="entry name" value="RecF"/>
    <property type="match status" value="1"/>
</dbReference>
<dbReference type="InterPro" id="IPR042174">
    <property type="entry name" value="RecF_2"/>
</dbReference>
<feature type="domain" description="AAA+ ATPase" evidence="12">
    <location>
        <begin position="25"/>
        <end position="347"/>
    </location>
</feature>
<evidence type="ECO:0000256" key="6">
    <source>
        <dbReference type="ARBA" id="ARBA00022741"/>
    </source>
</evidence>
<dbReference type="InterPro" id="IPR027417">
    <property type="entry name" value="P-loop_NTPase"/>
</dbReference>
<dbReference type="GO" id="GO:0005737">
    <property type="term" value="C:cytoplasm"/>
    <property type="evidence" value="ECO:0007669"/>
    <property type="project" value="UniProtKB-SubCell"/>
</dbReference>
<evidence type="ECO:0000259" key="12">
    <source>
        <dbReference type="SMART" id="SM00382"/>
    </source>
</evidence>
<evidence type="ECO:0000256" key="1">
    <source>
        <dbReference type="ARBA" id="ARBA00004496"/>
    </source>
</evidence>
<dbReference type="SMART" id="SM00382">
    <property type="entry name" value="AAA"/>
    <property type="match status" value="1"/>
</dbReference>
<dbReference type="Gene3D" id="3.40.50.300">
    <property type="entry name" value="P-loop containing nucleotide triphosphate hydrolases"/>
    <property type="match status" value="1"/>
</dbReference>
<evidence type="ECO:0000256" key="7">
    <source>
        <dbReference type="ARBA" id="ARBA00022840"/>
    </source>
</evidence>
<gene>
    <name evidence="9" type="primary">recF</name>
    <name evidence="13" type="ORF">DI556_18250</name>
</gene>
<proteinExistence type="inferred from homology"/>
<dbReference type="GO" id="GO:0009432">
    <property type="term" value="P:SOS response"/>
    <property type="evidence" value="ECO:0007669"/>
    <property type="project" value="UniProtKB-UniRule"/>
</dbReference>
<keyword evidence="7 9" id="KW-0067">ATP-binding</keyword>
<evidence type="ECO:0000256" key="3">
    <source>
        <dbReference type="ARBA" id="ARBA00020170"/>
    </source>
</evidence>
<comment type="caution">
    <text evidence="13">The sequence shown here is derived from an EMBL/GenBank/DDBJ whole genome shotgun (WGS) entry which is preliminary data.</text>
</comment>
<dbReference type="Pfam" id="PF02463">
    <property type="entry name" value="SMC_N"/>
    <property type="match status" value="1"/>
</dbReference>
<keyword evidence="9 10" id="KW-0234">DNA repair</keyword>
<dbReference type="InterPro" id="IPR018078">
    <property type="entry name" value="DNA-binding_RecF_CS"/>
</dbReference>
<evidence type="ECO:0000313" key="14">
    <source>
        <dbReference type="Proteomes" id="UP000249185"/>
    </source>
</evidence>
<evidence type="ECO:0000256" key="11">
    <source>
        <dbReference type="SAM" id="SignalP"/>
    </source>
</evidence>
<evidence type="ECO:0000256" key="5">
    <source>
        <dbReference type="ARBA" id="ARBA00022705"/>
    </source>
</evidence>